<sequence>MEFNVTTHTGDLNRKVKGLCPESRVFDFAWEYGCLFIGCTTKAGVNVEK</sequence>
<accession>A0AAV5M9G7</accession>
<gene>
    <name evidence="1" type="ORF">SLEP1_g53477</name>
</gene>
<protein>
    <submittedName>
        <fullName evidence="1">Uncharacterized protein</fullName>
    </submittedName>
</protein>
<dbReference type="AlphaFoldDB" id="A0AAV5M9G7"/>
<dbReference type="Proteomes" id="UP001054252">
    <property type="component" value="Unassembled WGS sequence"/>
</dbReference>
<keyword evidence="2" id="KW-1185">Reference proteome</keyword>
<evidence type="ECO:0000313" key="2">
    <source>
        <dbReference type="Proteomes" id="UP001054252"/>
    </source>
</evidence>
<proteinExistence type="predicted"/>
<reference evidence="1 2" key="1">
    <citation type="journal article" date="2021" name="Commun. Biol.">
        <title>The genome of Shorea leprosula (Dipterocarpaceae) highlights the ecological relevance of drought in aseasonal tropical rainforests.</title>
        <authorList>
            <person name="Ng K.K.S."/>
            <person name="Kobayashi M.J."/>
            <person name="Fawcett J.A."/>
            <person name="Hatakeyama M."/>
            <person name="Paape T."/>
            <person name="Ng C.H."/>
            <person name="Ang C.C."/>
            <person name="Tnah L.H."/>
            <person name="Lee C.T."/>
            <person name="Nishiyama T."/>
            <person name="Sese J."/>
            <person name="O'Brien M.J."/>
            <person name="Copetti D."/>
            <person name="Mohd Noor M.I."/>
            <person name="Ong R.C."/>
            <person name="Putra M."/>
            <person name="Sireger I.Z."/>
            <person name="Indrioko S."/>
            <person name="Kosugi Y."/>
            <person name="Izuno A."/>
            <person name="Isagi Y."/>
            <person name="Lee S.L."/>
            <person name="Shimizu K.K."/>
        </authorList>
    </citation>
    <scope>NUCLEOTIDE SEQUENCE [LARGE SCALE GENOMIC DNA]</scope>
    <source>
        <strain evidence="1">214</strain>
    </source>
</reference>
<dbReference type="EMBL" id="BPVZ01000209">
    <property type="protein sequence ID" value="GKV46495.1"/>
    <property type="molecule type" value="Genomic_DNA"/>
</dbReference>
<name>A0AAV5M9G7_9ROSI</name>
<organism evidence="1 2">
    <name type="scientific">Rubroshorea leprosula</name>
    <dbReference type="NCBI Taxonomy" id="152421"/>
    <lineage>
        <taxon>Eukaryota</taxon>
        <taxon>Viridiplantae</taxon>
        <taxon>Streptophyta</taxon>
        <taxon>Embryophyta</taxon>
        <taxon>Tracheophyta</taxon>
        <taxon>Spermatophyta</taxon>
        <taxon>Magnoliopsida</taxon>
        <taxon>eudicotyledons</taxon>
        <taxon>Gunneridae</taxon>
        <taxon>Pentapetalae</taxon>
        <taxon>rosids</taxon>
        <taxon>malvids</taxon>
        <taxon>Malvales</taxon>
        <taxon>Dipterocarpaceae</taxon>
        <taxon>Rubroshorea</taxon>
    </lineage>
</organism>
<evidence type="ECO:0000313" key="1">
    <source>
        <dbReference type="EMBL" id="GKV46495.1"/>
    </source>
</evidence>
<comment type="caution">
    <text evidence="1">The sequence shown here is derived from an EMBL/GenBank/DDBJ whole genome shotgun (WGS) entry which is preliminary data.</text>
</comment>